<dbReference type="Proteomes" id="UP000635726">
    <property type="component" value="Unassembled WGS sequence"/>
</dbReference>
<feature type="chain" id="PRO_5036827019" evidence="2">
    <location>
        <begin position="20"/>
        <end position="293"/>
    </location>
</feature>
<organism evidence="4 5">
    <name type="scientific">Deinococcus aquiradiocola</name>
    <dbReference type="NCBI Taxonomy" id="393059"/>
    <lineage>
        <taxon>Bacteria</taxon>
        <taxon>Thermotogati</taxon>
        <taxon>Deinococcota</taxon>
        <taxon>Deinococci</taxon>
        <taxon>Deinococcales</taxon>
        <taxon>Deinococcaceae</taxon>
        <taxon>Deinococcus</taxon>
    </lineage>
</organism>
<feature type="region of interest" description="Disordered" evidence="1">
    <location>
        <begin position="195"/>
        <end position="219"/>
    </location>
</feature>
<feature type="domain" description="DUF4384" evidence="3">
    <location>
        <begin position="55"/>
        <end position="134"/>
    </location>
</feature>
<protein>
    <submittedName>
        <fullName evidence="4">S-layer protein</fullName>
    </submittedName>
</protein>
<dbReference type="Pfam" id="PF14326">
    <property type="entry name" value="DUF4384"/>
    <property type="match status" value="1"/>
</dbReference>
<name>A0A917UMP9_9DEIO</name>
<evidence type="ECO:0000259" key="3">
    <source>
        <dbReference type="Pfam" id="PF14326"/>
    </source>
</evidence>
<keyword evidence="5" id="KW-1185">Reference proteome</keyword>
<comment type="caution">
    <text evidence="4">The sequence shown here is derived from an EMBL/GenBank/DDBJ whole genome shotgun (WGS) entry which is preliminary data.</text>
</comment>
<accession>A0A917UMP9</accession>
<dbReference type="PANTHER" id="PTHR36194">
    <property type="entry name" value="S-LAYER-LIKE PROTEIN"/>
    <property type="match status" value="1"/>
</dbReference>
<sequence length="293" mass="31337">MKHILLATLPVLALGAASAAPKISAQSIIVNPVTSDLKVRVWTDRDPSGQNTPSYSRGDKIQIFVTPNKDAYVYLFNVEADGGVTQILPNRFSGEALVKANVVKAFPGTGDKFTFDIAGPAGVNKVLALASSTPLNLTQLSSFKTSQDTFATVNVQGQAGLAQALSIVVNPVKDNAWVTSTVQYAVAAPIARPAPVTPAPAPRPAPVATPKPAPMPAWTSRSEWESSFTSRENLDSVYVRYVHELQGQGYRLVASKRSGNHYNATFNGRGNATLSVKQEGRSGKYEVKITRRS</sequence>
<gene>
    <name evidence="4" type="ORF">GCM10008939_11680</name>
</gene>
<dbReference type="AlphaFoldDB" id="A0A917UMP9"/>
<dbReference type="EMBL" id="BMOE01000003">
    <property type="protein sequence ID" value="GGJ68806.1"/>
    <property type="molecule type" value="Genomic_DNA"/>
</dbReference>
<dbReference type="InterPro" id="IPR025493">
    <property type="entry name" value="DUF4384"/>
</dbReference>
<proteinExistence type="predicted"/>
<dbReference type="PANTHER" id="PTHR36194:SF1">
    <property type="entry name" value="S-LAYER-LIKE PROTEIN"/>
    <property type="match status" value="1"/>
</dbReference>
<dbReference type="RefSeq" id="WP_188961352.1">
    <property type="nucleotide sequence ID" value="NZ_BMOE01000003.1"/>
</dbReference>
<feature type="signal peptide" evidence="2">
    <location>
        <begin position="1"/>
        <end position="19"/>
    </location>
</feature>
<feature type="compositionally biased region" description="Pro residues" evidence="1">
    <location>
        <begin position="195"/>
        <end position="215"/>
    </location>
</feature>
<evidence type="ECO:0000256" key="1">
    <source>
        <dbReference type="SAM" id="MobiDB-lite"/>
    </source>
</evidence>
<keyword evidence="2" id="KW-0732">Signal</keyword>
<reference evidence="4" key="1">
    <citation type="journal article" date="2014" name="Int. J. Syst. Evol. Microbiol.">
        <title>Complete genome sequence of Corynebacterium casei LMG S-19264T (=DSM 44701T), isolated from a smear-ripened cheese.</title>
        <authorList>
            <consortium name="US DOE Joint Genome Institute (JGI-PGF)"/>
            <person name="Walter F."/>
            <person name="Albersmeier A."/>
            <person name="Kalinowski J."/>
            <person name="Ruckert C."/>
        </authorList>
    </citation>
    <scope>NUCLEOTIDE SEQUENCE</scope>
    <source>
        <strain evidence="4">JCM 14371</strain>
    </source>
</reference>
<reference evidence="4" key="2">
    <citation type="submission" date="2020-09" db="EMBL/GenBank/DDBJ databases">
        <authorList>
            <person name="Sun Q."/>
            <person name="Ohkuma M."/>
        </authorList>
    </citation>
    <scope>NUCLEOTIDE SEQUENCE</scope>
    <source>
        <strain evidence="4">JCM 14371</strain>
    </source>
</reference>
<evidence type="ECO:0000313" key="4">
    <source>
        <dbReference type="EMBL" id="GGJ68806.1"/>
    </source>
</evidence>
<evidence type="ECO:0000313" key="5">
    <source>
        <dbReference type="Proteomes" id="UP000635726"/>
    </source>
</evidence>
<evidence type="ECO:0000256" key="2">
    <source>
        <dbReference type="SAM" id="SignalP"/>
    </source>
</evidence>